<dbReference type="PANTHER" id="PTHR43265:SF1">
    <property type="entry name" value="ESTERASE ESTD"/>
    <property type="match status" value="1"/>
</dbReference>
<dbReference type="Gene3D" id="3.40.50.1820">
    <property type="entry name" value="alpha/beta hydrolase"/>
    <property type="match status" value="1"/>
</dbReference>
<dbReference type="PANTHER" id="PTHR43265">
    <property type="entry name" value="ESTERASE ESTD"/>
    <property type="match status" value="1"/>
</dbReference>
<dbReference type="InterPro" id="IPR029058">
    <property type="entry name" value="AB_hydrolase_fold"/>
</dbReference>
<feature type="domain" description="Serine aminopeptidase S33" evidence="1">
    <location>
        <begin position="52"/>
        <end position="180"/>
    </location>
</feature>
<dbReference type="SUPFAM" id="SSF53474">
    <property type="entry name" value="alpha/beta-Hydrolases"/>
    <property type="match status" value="1"/>
</dbReference>
<accession>A0A5M6IMW6</accession>
<reference evidence="2 3" key="1">
    <citation type="submission" date="2019-09" db="EMBL/GenBank/DDBJ databases">
        <title>Genome sequence of Rhodovastum atsumiense, a diverse member of the Acetobacteraceae family of non-sulfur purple photosynthetic bacteria.</title>
        <authorList>
            <person name="Meyer T."/>
            <person name="Kyndt J."/>
        </authorList>
    </citation>
    <scope>NUCLEOTIDE SEQUENCE [LARGE SCALE GENOMIC DNA]</scope>
    <source>
        <strain evidence="2 3">DSM 21279</strain>
    </source>
</reference>
<protein>
    <submittedName>
        <fullName evidence="2">Lysophospholipase</fullName>
    </submittedName>
</protein>
<name>A0A5M6IMW6_9PROT</name>
<proteinExistence type="predicted"/>
<sequence>MSQETTLQAPGPNGPLAGTLLVPPVPGAPVVFIIPGSGPTDRDGNSPFGIRASTYRLLAEDLAARGIASLRIDKRGLFGSHHAIPDANAVTIDDYAADVRAWIGVLRQRTGAACVWVLGHSEGGLVALVAAQQPGAICGLILVATAGRLLGQVLRDQLGANPANAVLLPQVEAVIATLEAGQRVAAEEIDPALRSLFRPEVQGFLIDAFARDPARLIASVPGRVLILQGLRDLQVGRVDAERLGLARLEARLVFVDAANHVLKAVASDGRSDNIAAYQDPDRPLAPGVVDAIAGFIASNTESR</sequence>
<evidence type="ECO:0000259" key="1">
    <source>
        <dbReference type="Pfam" id="PF12146"/>
    </source>
</evidence>
<dbReference type="AlphaFoldDB" id="A0A5M6IMW6"/>
<organism evidence="2 3">
    <name type="scientific">Rhodovastum atsumiense</name>
    <dbReference type="NCBI Taxonomy" id="504468"/>
    <lineage>
        <taxon>Bacteria</taxon>
        <taxon>Pseudomonadati</taxon>
        <taxon>Pseudomonadota</taxon>
        <taxon>Alphaproteobacteria</taxon>
        <taxon>Acetobacterales</taxon>
        <taxon>Acetobacteraceae</taxon>
        <taxon>Rhodovastum</taxon>
    </lineage>
</organism>
<evidence type="ECO:0000313" key="2">
    <source>
        <dbReference type="EMBL" id="KAA5608905.1"/>
    </source>
</evidence>
<dbReference type="GO" id="GO:0052689">
    <property type="term" value="F:carboxylic ester hydrolase activity"/>
    <property type="evidence" value="ECO:0007669"/>
    <property type="project" value="TreeGrafter"/>
</dbReference>
<comment type="caution">
    <text evidence="2">The sequence shown here is derived from an EMBL/GenBank/DDBJ whole genome shotgun (WGS) entry which is preliminary data.</text>
</comment>
<keyword evidence="3" id="KW-1185">Reference proteome</keyword>
<dbReference type="OrthoDB" id="9809549at2"/>
<dbReference type="Proteomes" id="UP000325255">
    <property type="component" value="Unassembled WGS sequence"/>
</dbReference>
<dbReference type="InterPro" id="IPR053145">
    <property type="entry name" value="AB_hydrolase_Est10"/>
</dbReference>
<dbReference type="InterPro" id="IPR022742">
    <property type="entry name" value="Hydrolase_4"/>
</dbReference>
<dbReference type="Pfam" id="PF12146">
    <property type="entry name" value="Hydrolase_4"/>
    <property type="match status" value="1"/>
</dbReference>
<evidence type="ECO:0000313" key="3">
    <source>
        <dbReference type="Proteomes" id="UP000325255"/>
    </source>
</evidence>
<dbReference type="EMBL" id="VWPK01000065">
    <property type="protein sequence ID" value="KAA5608905.1"/>
    <property type="molecule type" value="Genomic_DNA"/>
</dbReference>
<gene>
    <name evidence="2" type="ORF">F1189_26875</name>
</gene>